<keyword evidence="11 12" id="KW-0472">Membrane</keyword>
<gene>
    <name evidence="13" type="ORF">N7498_009712</name>
</gene>
<comment type="function">
    <text evidence="12">Mannosyltransferase involved in glycosylphosphatidylinositol-anchor biosynthesis.</text>
</comment>
<evidence type="ECO:0000256" key="9">
    <source>
        <dbReference type="ARBA" id="ARBA00022824"/>
    </source>
</evidence>
<feature type="transmembrane region" description="Helical" evidence="12">
    <location>
        <begin position="332"/>
        <end position="353"/>
    </location>
</feature>
<evidence type="ECO:0000256" key="12">
    <source>
        <dbReference type="RuleBase" id="RU363112"/>
    </source>
</evidence>
<dbReference type="RefSeq" id="XP_058303667.1">
    <property type="nucleotide sequence ID" value="XM_058456768.1"/>
</dbReference>
<evidence type="ECO:0000256" key="6">
    <source>
        <dbReference type="ARBA" id="ARBA00022676"/>
    </source>
</evidence>
<feature type="transmembrane region" description="Helical" evidence="12">
    <location>
        <begin position="20"/>
        <end position="40"/>
    </location>
</feature>
<dbReference type="InterPro" id="IPR007315">
    <property type="entry name" value="PIG-V/Gpi18"/>
</dbReference>
<dbReference type="GO" id="GO:0005789">
    <property type="term" value="C:endoplasmic reticulum membrane"/>
    <property type="evidence" value="ECO:0007669"/>
    <property type="project" value="UniProtKB-SubCell"/>
</dbReference>
<dbReference type="EC" id="2.4.1.-" evidence="12"/>
<dbReference type="GO" id="GO:0000009">
    <property type="term" value="F:alpha-1,6-mannosyltransferase activity"/>
    <property type="evidence" value="ECO:0007669"/>
    <property type="project" value="InterPro"/>
</dbReference>
<dbReference type="GO" id="GO:0031501">
    <property type="term" value="C:mannosyltransferase complex"/>
    <property type="evidence" value="ECO:0007669"/>
    <property type="project" value="TreeGrafter"/>
</dbReference>
<dbReference type="OrthoDB" id="10252502at2759"/>
<feature type="transmembrane region" description="Helical" evidence="12">
    <location>
        <begin position="267"/>
        <end position="287"/>
    </location>
</feature>
<evidence type="ECO:0000313" key="14">
    <source>
        <dbReference type="Proteomes" id="UP001150904"/>
    </source>
</evidence>
<accession>A0A9W9J6F1</accession>
<evidence type="ECO:0000256" key="1">
    <source>
        <dbReference type="ARBA" id="ARBA00004477"/>
    </source>
</evidence>
<evidence type="ECO:0000256" key="4">
    <source>
        <dbReference type="ARBA" id="ARBA00013795"/>
    </source>
</evidence>
<protein>
    <recommendedName>
        <fullName evidence="4 12">GPI mannosyltransferase 2</fullName>
        <ecNumber evidence="12">2.4.1.-</ecNumber>
    </recommendedName>
</protein>
<reference evidence="13" key="1">
    <citation type="submission" date="2022-12" db="EMBL/GenBank/DDBJ databases">
        <authorList>
            <person name="Petersen C."/>
        </authorList>
    </citation>
    <scope>NUCLEOTIDE SEQUENCE</scope>
    <source>
        <strain evidence="13">IBT 15544</strain>
    </source>
</reference>
<evidence type="ECO:0000256" key="8">
    <source>
        <dbReference type="ARBA" id="ARBA00022692"/>
    </source>
</evidence>
<keyword evidence="8 12" id="KW-0812">Transmembrane</keyword>
<dbReference type="Proteomes" id="UP001150904">
    <property type="component" value="Unassembled WGS sequence"/>
</dbReference>
<comment type="caution">
    <text evidence="13">The sequence shown here is derived from an EMBL/GenBank/DDBJ whole genome shotgun (WGS) entry which is preliminary data.</text>
</comment>
<evidence type="ECO:0000256" key="10">
    <source>
        <dbReference type="ARBA" id="ARBA00022989"/>
    </source>
</evidence>
<feature type="transmembrane region" description="Helical" evidence="12">
    <location>
        <begin position="432"/>
        <end position="454"/>
    </location>
</feature>
<comment type="caution">
    <text evidence="12">Lacks conserved residue(s) required for the propagation of feature annotation.</text>
</comment>
<sequence length="457" mass="49856">MASIGRSPISASLLRLDHPVRSLTLAFWLWKALLFIAVVACPGPGYDTSTTLLSYHDAASTPDGQAGSLPWALKFARWDSIYFLHIADQGYVFEQEWAFGYPRLLRWFILGLRMSGAEGARGPVNTALVGVVLSHVAHYLSVLALYRLSANIFGHGTAAQKLICFLSAALHIICPAGAFLLAPYGESIFSLLNLSGFYLYTSSLISEHNGITTLRDIQVLTAAMLFALATIVRSNGILSGFLFAYDAFMVAWATLIQGPSLHKTRRLAVIIVGGCIVALGMAVPQILAYRSYCMSGTDLRPWCNSALPSIYGWVQGHYWDVGLFRYWTVSNLPLFLLAAPVLVIMCQSSLWALKAPSTLRSESGNQSPSPVSPGSMLFRLAVPQGLLAVMALTSYHVQIVNRISSGYPVWYWYLVSSAMDSFQDHQKGRRGLVNAAQAMVAYALIQGVLFGSFLPPA</sequence>
<evidence type="ECO:0000256" key="7">
    <source>
        <dbReference type="ARBA" id="ARBA00022679"/>
    </source>
</evidence>
<name>A0A9W9J6F1_9EURO</name>
<comment type="similarity">
    <text evidence="3 12">Belongs to the PIGV family.</text>
</comment>
<dbReference type="EMBL" id="JAPQKR010000016">
    <property type="protein sequence ID" value="KAJ5190727.1"/>
    <property type="molecule type" value="Genomic_DNA"/>
</dbReference>
<feature type="transmembrane region" description="Helical" evidence="12">
    <location>
        <begin position="162"/>
        <end position="182"/>
    </location>
</feature>
<organism evidence="13 14">
    <name type="scientific">Penicillium cinerascens</name>
    <dbReference type="NCBI Taxonomy" id="70096"/>
    <lineage>
        <taxon>Eukaryota</taxon>
        <taxon>Fungi</taxon>
        <taxon>Dikarya</taxon>
        <taxon>Ascomycota</taxon>
        <taxon>Pezizomycotina</taxon>
        <taxon>Eurotiomycetes</taxon>
        <taxon>Eurotiomycetidae</taxon>
        <taxon>Eurotiales</taxon>
        <taxon>Aspergillaceae</taxon>
        <taxon>Penicillium</taxon>
    </lineage>
</organism>
<dbReference type="GO" id="GO:0004376">
    <property type="term" value="F:GPI mannosyltransferase activity"/>
    <property type="evidence" value="ECO:0007669"/>
    <property type="project" value="InterPro"/>
</dbReference>
<comment type="pathway">
    <text evidence="2 12">Glycolipid biosynthesis; glycosylphosphatidylinositol-anchor biosynthesis.</text>
</comment>
<evidence type="ECO:0000256" key="5">
    <source>
        <dbReference type="ARBA" id="ARBA00022502"/>
    </source>
</evidence>
<comment type="subcellular location">
    <subcellularLocation>
        <location evidence="1 12">Endoplasmic reticulum membrane</location>
        <topology evidence="1 12">Multi-pass membrane protein</topology>
    </subcellularLocation>
</comment>
<dbReference type="AlphaFoldDB" id="A0A9W9J6F1"/>
<keyword evidence="9 12" id="KW-0256">Endoplasmic reticulum</keyword>
<keyword evidence="5 12" id="KW-0337">GPI-anchor biosynthesis</keyword>
<proteinExistence type="inferred from homology"/>
<keyword evidence="10 12" id="KW-1133">Transmembrane helix</keyword>
<dbReference type="GO" id="GO:0006506">
    <property type="term" value="P:GPI anchor biosynthetic process"/>
    <property type="evidence" value="ECO:0007669"/>
    <property type="project" value="UniProtKB-KW"/>
</dbReference>
<keyword evidence="6 12" id="KW-0328">Glycosyltransferase</keyword>
<dbReference type="GeneID" id="83184069"/>
<keyword evidence="14" id="KW-1185">Reference proteome</keyword>
<dbReference type="PANTHER" id="PTHR12468">
    <property type="entry name" value="GPI MANNOSYLTRANSFERASE 2"/>
    <property type="match status" value="1"/>
</dbReference>
<evidence type="ECO:0000256" key="2">
    <source>
        <dbReference type="ARBA" id="ARBA00004687"/>
    </source>
</evidence>
<feature type="transmembrane region" description="Helical" evidence="12">
    <location>
        <begin position="127"/>
        <end position="150"/>
    </location>
</feature>
<dbReference type="Pfam" id="PF04188">
    <property type="entry name" value="Mannosyl_trans2"/>
    <property type="match status" value="1"/>
</dbReference>
<evidence type="ECO:0000256" key="3">
    <source>
        <dbReference type="ARBA" id="ARBA00008698"/>
    </source>
</evidence>
<dbReference type="PANTHER" id="PTHR12468:SF2">
    <property type="entry name" value="GPI MANNOSYLTRANSFERASE 2"/>
    <property type="match status" value="1"/>
</dbReference>
<evidence type="ECO:0000313" key="13">
    <source>
        <dbReference type="EMBL" id="KAJ5190727.1"/>
    </source>
</evidence>
<keyword evidence="7 12" id="KW-0808">Transferase</keyword>
<evidence type="ECO:0000256" key="11">
    <source>
        <dbReference type="ARBA" id="ARBA00023136"/>
    </source>
</evidence>
<reference evidence="13" key="2">
    <citation type="journal article" date="2023" name="IMA Fungus">
        <title>Comparative genomic study of the Penicillium genus elucidates a diverse pangenome and 15 lateral gene transfer events.</title>
        <authorList>
            <person name="Petersen C."/>
            <person name="Sorensen T."/>
            <person name="Nielsen M.R."/>
            <person name="Sondergaard T.E."/>
            <person name="Sorensen J.L."/>
            <person name="Fitzpatrick D.A."/>
            <person name="Frisvad J.C."/>
            <person name="Nielsen K.L."/>
        </authorList>
    </citation>
    <scope>NUCLEOTIDE SEQUENCE</scope>
    <source>
        <strain evidence="13">IBT 15544</strain>
    </source>
</reference>